<reference evidence="2 3" key="1">
    <citation type="journal article" date="2020" name="Microbiol. Resour. Announc.">
        <title>Draft Genome Sequence of a Cladosporium Species Isolated from the Mesophotic Ascidian Didemnum maculosum.</title>
        <authorList>
            <person name="Gioti A."/>
            <person name="Siaperas R."/>
            <person name="Nikolaivits E."/>
            <person name="Le Goff G."/>
            <person name="Ouazzani J."/>
            <person name="Kotoulas G."/>
            <person name="Topakas E."/>
        </authorList>
    </citation>
    <scope>NUCLEOTIDE SEQUENCE [LARGE SCALE GENOMIC DNA]</scope>
    <source>
        <strain evidence="2 3">TM138-S3</strain>
    </source>
</reference>
<accession>A0AB34L1S0</accession>
<dbReference type="GeneID" id="96003149"/>
<evidence type="ECO:0000256" key="1">
    <source>
        <dbReference type="SAM" id="Phobius"/>
    </source>
</evidence>
<feature type="transmembrane region" description="Helical" evidence="1">
    <location>
        <begin position="61"/>
        <end position="86"/>
    </location>
</feature>
<organism evidence="2 3">
    <name type="scientific">Cladosporium halotolerans</name>
    <dbReference type="NCBI Taxonomy" id="1052096"/>
    <lineage>
        <taxon>Eukaryota</taxon>
        <taxon>Fungi</taxon>
        <taxon>Dikarya</taxon>
        <taxon>Ascomycota</taxon>
        <taxon>Pezizomycotina</taxon>
        <taxon>Dothideomycetes</taxon>
        <taxon>Dothideomycetidae</taxon>
        <taxon>Cladosporiales</taxon>
        <taxon>Cladosporiaceae</taxon>
        <taxon>Cladosporium</taxon>
    </lineage>
</organism>
<keyword evidence="1" id="KW-1133">Transmembrane helix</keyword>
<comment type="caution">
    <text evidence="2">The sequence shown here is derived from an EMBL/GenBank/DDBJ whole genome shotgun (WGS) entry which is preliminary data.</text>
</comment>
<keyword evidence="3" id="KW-1185">Reference proteome</keyword>
<evidence type="ECO:0000313" key="2">
    <source>
        <dbReference type="EMBL" id="KAL1589596.1"/>
    </source>
</evidence>
<dbReference type="Proteomes" id="UP000803884">
    <property type="component" value="Unassembled WGS sequence"/>
</dbReference>
<dbReference type="EMBL" id="JAAQHG020000004">
    <property type="protein sequence ID" value="KAL1589596.1"/>
    <property type="molecule type" value="Genomic_DNA"/>
</dbReference>
<keyword evidence="1" id="KW-0472">Membrane</keyword>
<evidence type="ECO:0000313" key="3">
    <source>
        <dbReference type="Proteomes" id="UP000803884"/>
    </source>
</evidence>
<sequence length="97" mass="10387">MRRRGAGIVGDSLDLDVLEKRGASFVRRPDDHGDAVPRHRGGSSSARAAAPYHSHFTGNGIFGISAYGLILLGAALVLTILVYLLVRALAFLTTHYL</sequence>
<dbReference type="AlphaFoldDB" id="A0AB34L1S0"/>
<name>A0AB34L1S0_9PEZI</name>
<gene>
    <name evidence="2" type="ORF">WHR41_01705</name>
</gene>
<keyword evidence="1" id="KW-0812">Transmembrane</keyword>
<dbReference type="RefSeq" id="XP_069232701.1">
    <property type="nucleotide sequence ID" value="XM_069370311.1"/>
</dbReference>
<protein>
    <submittedName>
        <fullName evidence="2">Uncharacterized protein</fullName>
    </submittedName>
</protein>
<proteinExistence type="predicted"/>